<gene>
    <name evidence="1" type="ORF">QLQ12_31405</name>
</gene>
<dbReference type="Proteomes" id="UP001241758">
    <property type="component" value="Unassembled WGS sequence"/>
</dbReference>
<name>A0ABT6WTS3_9ACTN</name>
<keyword evidence="2" id="KW-1185">Reference proteome</keyword>
<dbReference type="EMBL" id="JASCTH010000023">
    <property type="protein sequence ID" value="MDI6103132.1"/>
    <property type="molecule type" value="Genomic_DNA"/>
</dbReference>
<comment type="caution">
    <text evidence="1">The sequence shown here is derived from an EMBL/GenBank/DDBJ whole genome shotgun (WGS) entry which is preliminary data.</text>
</comment>
<dbReference type="RefSeq" id="WP_282764138.1">
    <property type="nucleotide sequence ID" value="NZ_JASCTH010000023.1"/>
</dbReference>
<organism evidence="1 2">
    <name type="scientific">Actinoplanes sandaracinus</name>
    <dbReference type="NCBI Taxonomy" id="3045177"/>
    <lineage>
        <taxon>Bacteria</taxon>
        <taxon>Bacillati</taxon>
        <taxon>Actinomycetota</taxon>
        <taxon>Actinomycetes</taxon>
        <taxon>Micromonosporales</taxon>
        <taxon>Micromonosporaceae</taxon>
        <taxon>Actinoplanes</taxon>
    </lineage>
</organism>
<evidence type="ECO:0000313" key="2">
    <source>
        <dbReference type="Proteomes" id="UP001241758"/>
    </source>
</evidence>
<proteinExistence type="predicted"/>
<reference evidence="1 2" key="1">
    <citation type="submission" date="2023-05" db="EMBL/GenBank/DDBJ databases">
        <title>Actinoplanes sp. NEAU-A12 genome sequencing.</title>
        <authorList>
            <person name="Wang Z.-S."/>
        </authorList>
    </citation>
    <scope>NUCLEOTIDE SEQUENCE [LARGE SCALE GENOMIC DNA]</scope>
    <source>
        <strain evidence="1 2">NEAU-A12</strain>
    </source>
</reference>
<accession>A0ABT6WTS3</accession>
<sequence>MSGEFAYAARVFDVTGDHVTEWPWDYDTIVGSPAGRFAAARREAYAFGR</sequence>
<protein>
    <submittedName>
        <fullName evidence="1">Uncharacterized protein</fullName>
    </submittedName>
</protein>
<evidence type="ECO:0000313" key="1">
    <source>
        <dbReference type="EMBL" id="MDI6103132.1"/>
    </source>
</evidence>